<dbReference type="VEuPathDB" id="VectorBase:AATE006620"/>
<dbReference type="EnsemblMetazoa" id="AATE006620-RA">
    <property type="protein sequence ID" value="AATE006620-PA.1"/>
    <property type="gene ID" value="AATE006620"/>
</dbReference>
<sequence length="219" mass="25297">MNFRVSELTEIAFKIMGYQMYDRNGTPTNSLSQVIQPHLADALKPGQPVVNPDPPSCNSPDTQEAEEQFMDEYGLLDAATVLEEPDQYVDKQMASLLELLNARIMRTKLMTRYSKKAEAIRAQNAEDNETEVADFCNKLKESYTKAIYEIEVEIGATWSQTDQEIRKAYEAKEREQLEEFNMLLDLLKIILDDIPDNWRELDKIWHLLKTSKDVLKSIE</sequence>
<proteinExistence type="predicted"/>
<reference evidence="1" key="1">
    <citation type="submission" date="2022-08" db="UniProtKB">
        <authorList>
            <consortium name="EnsemblMetazoa"/>
        </authorList>
    </citation>
    <scope>IDENTIFICATION</scope>
    <source>
        <strain evidence="1">EBRO</strain>
    </source>
</reference>
<organism evidence="1">
    <name type="scientific">Anopheles atroparvus</name>
    <name type="common">European mosquito</name>
    <dbReference type="NCBI Taxonomy" id="41427"/>
    <lineage>
        <taxon>Eukaryota</taxon>
        <taxon>Metazoa</taxon>
        <taxon>Ecdysozoa</taxon>
        <taxon>Arthropoda</taxon>
        <taxon>Hexapoda</taxon>
        <taxon>Insecta</taxon>
        <taxon>Pterygota</taxon>
        <taxon>Neoptera</taxon>
        <taxon>Endopterygota</taxon>
        <taxon>Diptera</taxon>
        <taxon>Nematocera</taxon>
        <taxon>Culicoidea</taxon>
        <taxon>Culicidae</taxon>
        <taxon>Anophelinae</taxon>
        <taxon>Anopheles</taxon>
    </lineage>
</organism>
<dbReference type="AlphaFoldDB" id="A0A182IW53"/>
<evidence type="ECO:0000313" key="1">
    <source>
        <dbReference type="EnsemblMetazoa" id="AATE006620-PA.1"/>
    </source>
</evidence>
<accession>A0A182IW53</accession>
<protein>
    <submittedName>
        <fullName evidence="1">Uncharacterized protein</fullName>
    </submittedName>
</protein>
<name>A0A182IW53_ANOAO</name>